<dbReference type="EMBL" id="KL142403">
    <property type="protein sequence ID" value="KDR69177.1"/>
    <property type="molecule type" value="Genomic_DNA"/>
</dbReference>
<dbReference type="Proteomes" id="UP000027222">
    <property type="component" value="Unassembled WGS sequence"/>
</dbReference>
<dbReference type="STRING" id="685588.A0A067SGN1"/>
<reference evidence="2" key="1">
    <citation type="journal article" date="2014" name="Proc. Natl. Acad. Sci. U.S.A.">
        <title>Extensive sampling of basidiomycete genomes demonstrates inadequacy of the white-rot/brown-rot paradigm for wood decay fungi.</title>
        <authorList>
            <person name="Riley R."/>
            <person name="Salamov A.A."/>
            <person name="Brown D.W."/>
            <person name="Nagy L.G."/>
            <person name="Floudas D."/>
            <person name="Held B.W."/>
            <person name="Levasseur A."/>
            <person name="Lombard V."/>
            <person name="Morin E."/>
            <person name="Otillar R."/>
            <person name="Lindquist E.A."/>
            <person name="Sun H."/>
            <person name="LaButti K.M."/>
            <person name="Schmutz J."/>
            <person name="Jabbour D."/>
            <person name="Luo H."/>
            <person name="Baker S.E."/>
            <person name="Pisabarro A.G."/>
            <person name="Walton J.D."/>
            <person name="Blanchette R.A."/>
            <person name="Henrissat B."/>
            <person name="Martin F."/>
            <person name="Cullen D."/>
            <person name="Hibbett D.S."/>
            <person name="Grigoriev I.V."/>
        </authorList>
    </citation>
    <scope>NUCLEOTIDE SEQUENCE [LARGE SCALE GENOMIC DNA]</scope>
    <source>
        <strain evidence="2">CBS 339.88</strain>
    </source>
</reference>
<evidence type="ECO:0008006" key="3">
    <source>
        <dbReference type="Google" id="ProtNLM"/>
    </source>
</evidence>
<protein>
    <recommendedName>
        <fullName evidence="3">F-box domain-containing protein</fullName>
    </recommendedName>
</protein>
<name>A0A067SGN1_GALM3</name>
<keyword evidence="2" id="KW-1185">Reference proteome</keyword>
<evidence type="ECO:0000313" key="2">
    <source>
        <dbReference type="Proteomes" id="UP000027222"/>
    </source>
</evidence>
<dbReference type="AlphaFoldDB" id="A0A067SGN1"/>
<evidence type="ECO:0000313" key="1">
    <source>
        <dbReference type="EMBL" id="KDR69177.1"/>
    </source>
</evidence>
<sequence length="476" mass="55142">MDEFPIELHIKILSYLSPPGQSVPESPEWTEHDSRSPTLFPFNVGWVCKQWLNILIERPECWKQVVFDVANDPALLLNAFLWSKDLDSLEVVVFTSSSDDGRVYRKVEKHRAFTIAQALRPHIHRCKSIIFDLTFSTSLPHANIFFCKDLPDLEELTLECHIDNVEITRNSWETTVTAPTQFGTKFTNLKKLSLTGFLFMYLALHLESAQWLDRFRFPSSAKFHISRFTFLEKGHYTLQKFAFYILNILRPLPYGDIFFRDLSLSYQYMAPSSVPNPDDFPRIFSNFYFQSVSKEFISHLFSITNLRPASLTFKDCQIPTIKPVKTNYLTLDRIIDGENGSSLLHILEAWTAGAGRKLKISSCPSFNDYHLGRMRPGDPSGRFLAHWIHYLYIHDCPNFTARVLREVVKARNDQPSINDFYRIEQAVRELCVTGKGPTLIKEDKDWFLGHSMTTKVIWKTVNKEGVHEDFTTFQGD</sequence>
<organism evidence="1 2">
    <name type="scientific">Galerina marginata (strain CBS 339.88)</name>
    <dbReference type="NCBI Taxonomy" id="685588"/>
    <lineage>
        <taxon>Eukaryota</taxon>
        <taxon>Fungi</taxon>
        <taxon>Dikarya</taxon>
        <taxon>Basidiomycota</taxon>
        <taxon>Agaricomycotina</taxon>
        <taxon>Agaricomycetes</taxon>
        <taxon>Agaricomycetidae</taxon>
        <taxon>Agaricales</taxon>
        <taxon>Agaricineae</taxon>
        <taxon>Strophariaceae</taxon>
        <taxon>Galerina</taxon>
    </lineage>
</organism>
<dbReference type="OrthoDB" id="3001771at2759"/>
<accession>A0A067SGN1</accession>
<proteinExistence type="predicted"/>
<gene>
    <name evidence="1" type="ORF">GALMADRAFT_923601</name>
</gene>
<dbReference type="HOGENOM" id="CLU_027732_2_0_1"/>